<proteinExistence type="predicted"/>
<dbReference type="AlphaFoldDB" id="A0A2H0YR56"/>
<reference evidence="2" key="1">
    <citation type="submission" date="2017-09" db="EMBL/GenBank/DDBJ databases">
        <title>Depth-based differentiation of microbial function through sediment-hosted aquifers and enrichment of novel symbionts in the deep terrestrial subsurface.</title>
        <authorList>
            <person name="Probst A.J."/>
            <person name="Ladd B."/>
            <person name="Jarett J.K."/>
            <person name="Geller-Mcgrath D.E."/>
            <person name="Sieber C.M.K."/>
            <person name="Emerson J.B."/>
            <person name="Anantharaman K."/>
            <person name="Thomas B.C."/>
            <person name="Malmstrom R."/>
            <person name="Stieglmeier M."/>
            <person name="Klingl A."/>
            <person name="Woyke T."/>
            <person name="Ryan C.M."/>
            <person name="Banfield J.F."/>
        </authorList>
    </citation>
    <scope>NUCLEOTIDE SEQUENCE [LARGE SCALE GENOMIC DNA]</scope>
</reference>
<accession>A0A2H0YR56</accession>
<evidence type="ECO:0000313" key="2">
    <source>
        <dbReference type="Proteomes" id="UP000236845"/>
    </source>
</evidence>
<protein>
    <submittedName>
        <fullName evidence="1">Uncharacterized protein</fullName>
    </submittedName>
</protein>
<organism evidence="1 2">
    <name type="scientific">Candidatus Kerfeldbacteria bacterium CG08_land_8_20_14_0_20_43_14</name>
    <dbReference type="NCBI Taxonomy" id="2014246"/>
    <lineage>
        <taxon>Bacteria</taxon>
        <taxon>Candidatus Kerfeldiibacteriota</taxon>
    </lineage>
</organism>
<dbReference type="Proteomes" id="UP000236845">
    <property type="component" value="Unassembled WGS sequence"/>
</dbReference>
<dbReference type="EMBL" id="PEXW01000012">
    <property type="protein sequence ID" value="PIS40984.1"/>
    <property type="molecule type" value="Genomic_DNA"/>
</dbReference>
<sequence length="399" mass="44735">MNIKMADNLPIEKQEKLDLNHVLSVPPEMAAWKADKVISGGGKNYGAFFKVGTLELQKIQGRQMYAAPLVYNGFMAWWRSDGTPGFVLVDAEDPNLDARLVILDRPMKYLPEGNWGDNLERYLYYRGYSNYTQYEQVFEVNDSLQPYYVVTLTKFSTGFTGEVVEKVLLVDPITGVIQPFVPGTTPQWVDRAFPRKLAIQYAEWWGKYIHGWWNQSIGGSKDVLKPVGGVILVYGNTEHPDFFIQMTSHTEKDQSLVGYFLFNSHRNEAMYYVIGAGTGKSFGHSASVEMLVEAREEVTTPKFHTSFITYYPNLYGEPTWVVPIISPNHLVEKITFVYAPNSQASNAVAIGSNKTEALSAYLELLAKARSEEIGKVPTDQANLMVAGGPVSRIGMVPLL</sequence>
<gene>
    <name evidence="1" type="ORF">COT26_00470</name>
</gene>
<evidence type="ECO:0000313" key="1">
    <source>
        <dbReference type="EMBL" id="PIS40984.1"/>
    </source>
</evidence>
<name>A0A2H0YR56_9BACT</name>
<comment type="caution">
    <text evidence="1">The sequence shown here is derived from an EMBL/GenBank/DDBJ whole genome shotgun (WGS) entry which is preliminary data.</text>
</comment>